<evidence type="ECO:0000313" key="1">
    <source>
        <dbReference type="EMBL" id="KXX81178.1"/>
    </source>
</evidence>
<dbReference type="VEuPathDB" id="FungiDB:MMYC01_201575"/>
<comment type="caution">
    <text evidence="1">The sequence shown here is derived from an EMBL/GenBank/DDBJ whole genome shotgun (WGS) entry which is preliminary data.</text>
</comment>
<dbReference type="InterPro" id="IPR023213">
    <property type="entry name" value="CAT-like_dom_sf"/>
</dbReference>
<dbReference type="OrthoDB" id="10000533at2759"/>
<accession>A0A175WBN8</accession>
<protein>
    <submittedName>
        <fullName evidence="1">Uncharacterized protein</fullName>
    </submittedName>
</protein>
<dbReference type="Proteomes" id="UP000078237">
    <property type="component" value="Unassembled WGS sequence"/>
</dbReference>
<name>A0A175WBN8_9PEZI</name>
<dbReference type="AlphaFoldDB" id="A0A175WBN8"/>
<dbReference type="Gene3D" id="3.30.559.10">
    <property type="entry name" value="Chloramphenicol acetyltransferase-like domain"/>
    <property type="match status" value="1"/>
</dbReference>
<organism evidence="1 2">
    <name type="scientific">Madurella mycetomatis</name>
    <dbReference type="NCBI Taxonomy" id="100816"/>
    <lineage>
        <taxon>Eukaryota</taxon>
        <taxon>Fungi</taxon>
        <taxon>Dikarya</taxon>
        <taxon>Ascomycota</taxon>
        <taxon>Pezizomycotina</taxon>
        <taxon>Sordariomycetes</taxon>
        <taxon>Sordariomycetidae</taxon>
        <taxon>Sordariales</taxon>
        <taxon>Sordariales incertae sedis</taxon>
        <taxon>Madurella</taxon>
    </lineage>
</organism>
<gene>
    <name evidence="1" type="ORF">MMYC01_201575</name>
</gene>
<sequence>MAAAFPWTGRDGVWRRRLGSMESFYLTLAAPEGEPVHWMVGCCVSFAYRGKNADVENTLRQAWTEFRHEFPTIAAAVNPLTREMGVAMSDDPVSIDIWQHKSFHVHSGTTADELFGGFRSQFHIILHLRNDAMTMTRTMDSSFKPCTL</sequence>
<reference evidence="1 2" key="1">
    <citation type="journal article" date="2016" name="Genome Announc.">
        <title>Genome Sequence of Madurella mycetomatis mm55, Isolated from a Human Mycetoma Case in Sudan.</title>
        <authorList>
            <person name="Smit S."/>
            <person name="Derks M.F."/>
            <person name="Bervoets S."/>
            <person name="Fahal A."/>
            <person name="van Leeuwen W."/>
            <person name="van Belkum A."/>
            <person name="van de Sande W.W."/>
        </authorList>
    </citation>
    <scope>NUCLEOTIDE SEQUENCE [LARGE SCALE GENOMIC DNA]</scope>
    <source>
        <strain evidence="2">mm55</strain>
    </source>
</reference>
<dbReference type="EMBL" id="LCTW02000041">
    <property type="protein sequence ID" value="KXX81178.1"/>
    <property type="molecule type" value="Genomic_DNA"/>
</dbReference>
<evidence type="ECO:0000313" key="2">
    <source>
        <dbReference type="Proteomes" id="UP000078237"/>
    </source>
</evidence>
<proteinExistence type="predicted"/>
<keyword evidence="2" id="KW-1185">Reference proteome</keyword>